<feature type="compositionally biased region" description="Low complexity" evidence="1">
    <location>
        <begin position="66"/>
        <end position="89"/>
    </location>
</feature>
<organism evidence="2 3">
    <name type="scientific">Liparis tanakae</name>
    <name type="common">Tanaka's snailfish</name>
    <dbReference type="NCBI Taxonomy" id="230148"/>
    <lineage>
        <taxon>Eukaryota</taxon>
        <taxon>Metazoa</taxon>
        <taxon>Chordata</taxon>
        <taxon>Craniata</taxon>
        <taxon>Vertebrata</taxon>
        <taxon>Euteleostomi</taxon>
        <taxon>Actinopterygii</taxon>
        <taxon>Neopterygii</taxon>
        <taxon>Teleostei</taxon>
        <taxon>Neoteleostei</taxon>
        <taxon>Acanthomorphata</taxon>
        <taxon>Eupercaria</taxon>
        <taxon>Perciformes</taxon>
        <taxon>Cottioidei</taxon>
        <taxon>Cottales</taxon>
        <taxon>Liparidae</taxon>
        <taxon>Liparis</taxon>
    </lineage>
</organism>
<reference evidence="2 3" key="1">
    <citation type="submission" date="2019-03" db="EMBL/GenBank/DDBJ databases">
        <title>First draft genome of Liparis tanakae, snailfish: a comprehensive survey of snailfish specific genes.</title>
        <authorList>
            <person name="Kim W."/>
            <person name="Song I."/>
            <person name="Jeong J.-H."/>
            <person name="Kim D."/>
            <person name="Kim S."/>
            <person name="Ryu S."/>
            <person name="Song J.Y."/>
            <person name="Lee S.K."/>
        </authorList>
    </citation>
    <scope>NUCLEOTIDE SEQUENCE [LARGE SCALE GENOMIC DNA]</scope>
    <source>
        <tissue evidence="2">Muscle</tissue>
    </source>
</reference>
<accession>A0A4Z2ILC3</accession>
<keyword evidence="3" id="KW-1185">Reference proteome</keyword>
<evidence type="ECO:0000313" key="3">
    <source>
        <dbReference type="Proteomes" id="UP000314294"/>
    </source>
</evidence>
<feature type="region of interest" description="Disordered" evidence="1">
    <location>
        <begin position="18"/>
        <end position="127"/>
    </location>
</feature>
<dbReference type="EMBL" id="SRLO01000070">
    <property type="protein sequence ID" value="TNN78850.1"/>
    <property type="molecule type" value="Genomic_DNA"/>
</dbReference>
<gene>
    <name evidence="2" type="ORF">EYF80_011020</name>
</gene>
<proteinExistence type="predicted"/>
<evidence type="ECO:0000256" key="1">
    <source>
        <dbReference type="SAM" id="MobiDB-lite"/>
    </source>
</evidence>
<dbReference type="Proteomes" id="UP000314294">
    <property type="component" value="Unassembled WGS sequence"/>
</dbReference>
<evidence type="ECO:0000313" key="2">
    <source>
        <dbReference type="EMBL" id="TNN78850.1"/>
    </source>
</evidence>
<sequence>MELLLGLLRVELKWSTGRREENVPTPRRRHVTEENVPTLRRRHVTEENVPTPRRRHVTEENGGVEAVAASHAAAASASADAGAAASAAATPSHRPITNGPLEAPRGPPVHGPPVSGGTPLSGGAPLSRADLGSVALALRLAVHSHSPNGGT</sequence>
<name>A0A4Z2ILC3_9TELE</name>
<comment type="caution">
    <text evidence="2">The sequence shown here is derived from an EMBL/GenBank/DDBJ whole genome shotgun (WGS) entry which is preliminary data.</text>
</comment>
<dbReference type="AlphaFoldDB" id="A0A4Z2ILC3"/>
<protein>
    <submittedName>
        <fullName evidence="2">Uncharacterized protein</fullName>
    </submittedName>
</protein>